<dbReference type="Proteomes" id="UP001489719">
    <property type="component" value="Unassembled WGS sequence"/>
</dbReference>
<dbReference type="EMBL" id="MU970039">
    <property type="protein sequence ID" value="KAK9325600.1"/>
    <property type="molecule type" value="Genomic_DNA"/>
</dbReference>
<comment type="caution">
    <text evidence="1">The sequence shown here is derived from an EMBL/GenBank/DDBJ whole genome shotgun (WGS) entry which is preliminary data.</text>
</comment>
<name>A0ACC3TX13_9ASCO</name>
<reference evidence="2" key="1">
    <citation type="journal article" date="2024" name="Front. Bioeng. Biotechnol.">
        <title>Genome-scale model development and genomic sequencing of the oleaginous clade Lipomyces.</title>
        <authorList>
            <person name="Czajka J.J."/>
            <person name="Han Y."/>
            <person name="Kim J."/>
            <person name="Mondo S.J."/>
            <person name="Hofstad B.A."/>
            <person name="Robles A."/>
            <person name="Haridas S."/>
            <person name="Riley R."/>
            <person name="LaButti K."/>
            <person name="Pangilinan J."/>
            <person name="Andreopoulos W."/>
            <person name="Lipzen A."/>
            <person name="Yan J."/>
            <person name="Wang M."/>
            <person name="Ng V."/>
            <person name="Grigoriev I.V."/>
            <person name="Spatafora J.W."/>
            <person name="Magnuson J.K."/>
            <person name="Baker S.E."/>
            <person name="Pomraning K.R."/>
        </authorList>
    </citation>
    <scope>NUCLEOTIDE SEQUENCE [LARGE SCALE GENOMIC DNA]</scope>
    <source>
        <strain evidence="2">CBS 10300</strain>
    </source>
</reference>
<organism evidence="1 2">
    <name type="scientific">Lipomyces orientalis</name>
    <dbReference type="NCBI Taxonomy" id="1233043"/>
    <lineage>
        <taxon>Eukaryota</taxon>
        <taxon>Fungi</taxon>
        <taxon>Dikarya</taxon>
        <taxon>Ascomycota</taxon>
        <taxon>Saccharomycotina</taxon>
        <taxon>Lipomycetes</taxon>
        <taxon>Lipomycetales</taxon>
        <taxon>Lipomycetaceae</taxon>
        <taxon>Lipomyces</taxon>
    </lineage>
</organism>
<evidence type="ECO:0000313" key="2">
    <source>
        <dbReference type="Proteomes" id="UP001489719"/>
    </source>
</evidence>
<evidence type="ECO:0000313" key="1">
    <source>
        <dbReference type="EMBL" id="KAK9325600.1"/>
    </source>
</evidence>
<proteinExistence type="predicted"/>
<gene>
    <name evidence="1" type="ORF">V1517DRAFT_313815</name>
</gene>
<sequence>MPRSSSVPCTIKVKNGTQTVMLLLLESTTFSELKIQLLKAVRDTWVNQSGAVSSGNDISIPKPSFDTIQHTAESEKNGVENDKIVTVLPGLDEIHVASPLDTTDLSKGWKEISNDNASSIIGSLGISDGSVLAYRIGDEENDFSVEFPSLDEDNDG</sequence>
<protein>
    <submittedName>
        <fullName evidence="1">Uncharacterized protein</fullName>
    </submittedName>
</protein>
<keyword evidence="2" id="KW-1185">Reference proteome</keyword>
<accession>A0ACC3TX13</accession>